<evidence type="ECO:0000313" key="7">
    <source>
        <dbReference type="Proteomes" id="UP000516093"/>
    </source>
</evidence>
<evidence type="ECO:0000256" key="3">
    <source>
        <dbReference type="ARBA" id="ARBA00022679"/>
    </source>
</evidence>
<evidence type="ECO:0000259" key="5">
    <source>
        <dbReference type="Pfam" id="PF08241"/>
    </source>
</evidence>
<keyword evidence="2 6" id="KW-0489">Methyltransferase</keyword>
<reference evidence="6 7" key="1">
    <citation type="submission" date="2020-08" db="EMBL/GenBank/DDBJ databases">
        <title>Genome sequence of Hymenobacter qilianensis JCM 19763T.</title>
        <authorList>
            <person name="Hyun D.-W."/>
            <person name="Bae J.-W."/>
        </authorList>
    </citation>
    <scope>NUCLEOTIDE SEQUENCE [LARGE SCALE GENOMIC DNA]</scope>
    <source>
        <strain evidence="6 7">JCM 19763</strain>
    </source>
</reference>
<dbReference type="PANTHER" id="PTHR44942">
    <property type="entry name" value="METHYLTRANSF_11 DOMAIN-CONTAINING PROTEIN"/>
    <property type="match status" value="1"/>
</dbReference>
<organism evidence="6 7">
    <name type="scientific">Hymenobacter qilianensis</name>
    <dbReference type="NCBI Taxonomy" id="1385715"/>
    <lineage>
        <taxon>Bacteria</taxon>
        <taxon>Pseudomonadati</taxon>
        <taxon>Bacteroidota</taxon>
        <taxon>Cytophagia</taxon>
        <taxon>Cytophagales</taxon>
        <taxon>Hymenobacteraceae</taxon>
        <taxon>Hymenobacter</taxon>
    </lineage>
</organism>
<dbReference type="GO" id="GO:0032259">
    <property type="term" value="P:methylation"/>
    <property type="evidence" value="ECO:0007669"/>
    <property type="project" value="UniProtKB-KW"/>
</dbReference>
<dbReference type="Pfam" id="PF08241">
    <property type="entry name" value="Methyltransf_11"/>
    <property type="match status" value="1"/>
</dbReference>
<dbReference type="Gene3D" id="3.40.50.150">
    <property type="entry name" value="Vaccinia Virus protein VP39"/>
    <property type="match status" value="1"/>
</dbReference>
<keyword evidence="7" id="KW-1185">Reference proteome</keyword>
<dbReference type="KEGG" id="hqi:H9L05_12010"/>
<comment type="similarity">
    <text evidence="1">Belongs to the methyltransferase superfamily.</text>
</comment>
<dbReference type="AlphaFoldDB" id="A0A7H0GRH6"/>
<dbReference type="InterPro" id="IPR029063">
    <property type="entry name" value="SAM-dependent_MTases_sf"/>
</dbReference>
<name>A0A7H0GRH6_9BACT</name>
<dbReference type="InterPro" id="IPR013216">
    <property type="entry name" value="Methyltransf_11"/>
</dbReference>
<evidence type="ECO:0000256" key="2">
    <source>
        <dbReference type="ARBA" id="ARBA00022603"/>
    </source>
</evidence>
<dbReference type="PANTHER" id="PTHR44942:SF4">
    <property type="entry name" value="METHYLTRANSFERASE TYPE 11 DOMAIN-CONTAINING PROTEIN"/>
    <property type="match status" value="1"/>
</dbReference>
<dbReference type="Proteomes" id="UP000516093">
    <property type="component" value="Chromosome"/>
</dbReference>
<protein>
    <submittedName>
        <fullName evidence="6">Methyltransferase domain-containing protein</fullName>
    </submittedName>
</protein>
<dbReference type="InterPro" id="IPR051052">
    <property type="entry name" value="Diverse_substrate_MTase"/>
</dbReference>
<dbReference type="RefSeq" id="WP_187731200.1">
    <property type="nucleotide sequence ID" value="NZ_CP060784.1"/>
</dbReference>
<proteinExistence type="inferred from homology"/>
<dbReference type="EMBL" id="CP060784">
    <property type="protein sequence ID" value="QNP50892.1"/>
    <property type="molecule type" value="Genomic_DNA"/>
</dbReference>
<dbReference type="CDD" id="cd02440">
    <property type="entry name" value="AdoMet_MTases"/>
    <property type="match status" value="1"/>
</dbReference>
<evidence type="ECO:0000256" key="1">
    <source>
        <dbReference type="ARBA" id="ARBA00008361"/>
    </source>
</evidence>
<gene>
    <name evidence="6" type="ORF">H9L05_12010</name>
</gene>
<keyword evidence="3 6" id="KW-0808">Transferase</keyword>
<dbReference type="GO" id="GO:0008757">
    <property type="term" value="F:S-adenosylmethionine-dependent methyltransferase activity"/>
    <property type="evidence" value="ECO:0007669"/>
    <property type="project" value="InterPro"/>
</dbReference>
<feature type="compositionally biased region" description="Polar residues" evidence="4">
    <location>
        <begin position="7"/>
        <end position="17"/>
    </location>
</feature>
<evidence type="ECO:0000313" key="6">
    <source>
        <dbReference type="EMBL" id="QNP50892.1"/>
    </source>
</evidence>
<feature type="region of interest" description="Disordered" evidence="4">
    <location>
        <begin position="1"/>
        <end position="21"/>
    </location>
</feature>
<evidence type="ECO:0000256" key="4">
    <source>
        <dbReference type="SAM" id="MobiDB-lite"/>
    </source>
</evidence>
<dbReference type="SUPFAM" id="SSF53335">
    <property type="entry name" value="S-adenosyl-L-methionine-dependent methyltransferases"/>
    <property type="match status" value="1"/>
</dbReference>
<feature type="domain" description="Methyltransferase type 11" evidence="5">
    <location>
        <begin position="55"/>
        <end position="150"/>
    </location>
</feature>
<sequence length="269" mass="28988">MALPTFNPKQNAPSSAKEQFDRQATHYNAQWNSWTASSLDWLLAQATCQPTDIALDVATGTGFTALAFAPHVQSVVGLDVSPGMLSQAEQNQAARGITNVSWWEGAAEALPFPEASFSVVTCRIAPHHFQSVPAFLAEVYRVLTPGGRFLLADTTIPDDDPTTGEWQNRVEALRDPSHARNLAPSEWRKAMAEAGLTVQAMNLAGGTTPMSLNDWLEKAGCTNAPAAAVRQAFATAPPAAVEAFQIRVAPPDDYTFVWQRLVAKAEKLG</sequence>
<accession>A0A7H0GRH6</accession>